<dbReference type="PANTHER" id="PTHR10217">
    <property type="entry name" value="VOLTAGE AND LIGAND GATED POTASSIUM CHANNEL"/>
    <property type="match status" value="1"/>
</dbReference>
<dbReference type="GO" id="GO:0005242">
    <property type="term" value="F:inward rectifier potassium channel activity"/>
    <property type="evidence" value="ECO:0007669"/>
    <property type="project" value="TreeGrafter"/>
</dbReference>
<sequence length="198" mass="22207">MGYSSIHPPHFPYALSRPRLGHASQTWAGAGLEGGGCQAKLARPAGSFWLTAPLSSEGRKFIIANARVENCAIIYCNDGFCDLCGYTRAEVMQKPCTCDFLYGPRTQASSTAQIAQALLGSEERKVEICFYRKDEKEWLRAMLRNTKRGLKRRRPALKCFYSNLPVKRKLLLELEAQRPGVPRAFPGRKRQNLEDPVA</sequence>
<keyword evidence="2" id="KW-1185">Reference proteome</keyword>
<dbReference type="InterPro" id="IPR050818">
    <property type="entry name" value="KCNH_animal-type"/>
</dbReference>
<dbReference type="Proteomes" id="UP000695026">
    <property type="component" value="Unplaced"/>
</dbReference>
<proteinExistence type="predicted"/>
<dbReference type="Gene3D" id="3.30.450.20">
    <property type="entry name" value="PAS domain"/>
    <property type="match status" value="1"/>
</dbReference>
<dbReference type="GO" id="GO:0086091">
    <property type="term" value="P:regulation of heart rate by cardiac conduction"/>
    <property type="evidence" value="ECO:0007669"/>
    <property type="project" value="TreeGrafter"/>
</dbReference>
<dbReference type="InterPro" id="IPR000014">
    <property type="entry name" value="PAS"/>
</dbReference>
<dbReference type="KEGG" id="pbi:112543027"/>
<dbReference type="OrthoDB" id="432483at2759"/>
<name>A0A9F5N7E5_PYTBI</name>
<dbReference type="GO" id="GO:0005886">
    <property type="term" value="C:plasma membrane"/>
    <property type="evidence" value="ECO:0007669"/>
    <property type="project" value="TreeGrafter"/>
</dbReference>
<protein>
    <submittedName>
        <fullName evidence="3">Potassium voltage-gated channel subfamily H member 1-like</fullName>
    </submittedName>
</protein>
<dbReference type="GO" id="GO:0060307">
    <property type="term" value="P:regulation of ventricular cardiac muscle cell membrane repolarization"/>
    <property type="evidence" value="ECO:0007669"/>
    <property type="project" value="TreeGrafter"/>
</dbReference>
<evidence type="ECO:0000313" key="3">
    <source>
        <dbReference type="RefSeq" id="XP_025032873.1"/>
    </source>
</evidence>
<dbReference type="Pfam" id="PF13426">
    <property type="entry name" value="PAS_9"/>
    <property type="match status" value="1"/>
</dbReference>
<organism evidence="2 3">
    <name type="scientific">Python bivittatus</name>
    <name type="common">Burmese python</name>
    <name type="synonym">Python molurus bivittatus</name>
    <dbReference type="NCBI Taxonomy" id="176946"/>
    <lineage>
        <taxon>Eukaryota</taxon>
        <taxon>Metazoa</taxon>
        <taxon>Chordata</taxon>
        <taxon>Craniata</taxon>
        <taxon>Vertebrata</taxon>
        <taxon>Euteleostomi</taxon>
        <taxon>Lepidosauria</taxon>
        <taxon>Squamata</taxon>
        <taxon>Bifurcata</taxon>
        <taxon>Unidentata</taxon>
        <taxon>Episquamata</taxon>
        <taxon>Toxicofera</taxon>
        <taxon>Serpentes</taxon>
        <taxon>Henophidia</taxon>
        <taxon>Pythonidae</taxon>
        <taxon>Python</taxon>
    </lineage>
</organism>
<dbReference type="CDD" id="cd00130">
    <property type="entry name" value="PAS"/>
    <property type="match status" value="1"/>
</dbReference>
<dbReference type="SUPFAM" id="SSF55785">
    <property type="entry name" value="PYP-like sensor domain (PAS domain)"/>
    <property type="match status" value="1"/>
</dbReference>
<gene>
    <name evidence="3" type="primary">LOC112543027</name>
</gene>
<dbReference type="GO" id="GO:0086013">
    <property type="term" value="P:membrane repolarization during cardiac muscle cell action potential"/>
    <property type="evidence" value="ECO:0007669"/>
    <property type="project" value="TreeGrafter"/>
</dbReference>
<dbReference type="GeneID" id="112543027"/>
<reference evidence="3" key="1">
    <citation type="submission" date="2025-08" db="UniProtKB">
        <authorList>
            <consortium name="RefSeq"/>
        </authorList>
    </citation>
    <scope>IDENTIFICATION</scope>
    <source>
        <tissue evidence="3">Liver</tissue>
    </source>
</reference>
<evidence type="ECO:0000259" key="1">
    <source>
        <dbReference type="Pfam" id="PF13426"/>
    </source>
</evidence>
<evidence type="ECO:0000313" key="2">
    <source>
        <dbReference type="Proteomes" id="UP000695026"/>
    </source>
</evidence>
<dbReference type="RefSeq" id="XP_025032873.1">
    <property type="nucleotide sequence ID" value="XM_025177105.1"/>
</dbReference>
<feature type="domain" description="PAS" evidence="1">
    <location>
        <begin position="69"/>
        <end position="136"/>
    </location>
</feature>
<dbReference type="PANTHER" id="PTHR10217:SF506">
    <property type="entry name" value="POTASSIUM VOLTAGE-GATED CHANNEL SUBFAMILY H MEMBER 2"/>
    <property type="match status" value="1"/>
</dbReference>
<dbReference type="InterPro" id="IPR035965">
    <property type="entry name" value="PAS-like_dom_sf"/>
</dbReference>
<accession>A0A9F5N7E5</accession>
<dbReference type="AlphaFoldDB" id="A0A9F5N7E5"/>